<evidence type="ECO:0000313" key="2">
    <source>
        <dbReference type="Proteomes" id="UP000274601"/>
    </source>
</evidence>
<dbReference type="InterPro" id="IPR010281">
    <property type="entry name" value="DUF885"/>
</dbReference>
<proteinExistence type="predicted"/>
<dbReference type="OrthoDB" id="9760040at2"/>
<dbReference type="AlphaFoldDB" id="A0A495QLP8"/>
<sequence length="603" mass="64765">MNALDGLADRYVDEFAAVDPCLAAIMGIAGQDGRLTDYGPEGSAARVELARRTLGELARTPVEGDAGRVAAAVLRERLEVEVALAESGVLEGFLDTTDGPVQRLRTAVELLDQGPATDWESVRARVAALPGALGGLRMSLQRACQRGRVAARRQVVRNARECLDTPEYLVGLAARYGDGPLRDGLDAAVRSASVALGEFAAFLTGELAGRAPERDALGADRYALGVRDFLGTELDLRETYAWGWEELARVKAEMAEAAGQVMPGEPLPVVVAALDADPAHRIKGADAFRGWLQELADRAIADLDGVHFDIPKPLRRIDCRIPPVESGIYYLAPAEDLSRPGTVWWTVDDPFGEIVTWSVPSTMFHEGAPGHHLQLGVTALNPVLNRYQRVASELHPGHCEGWGLYAERLMDELGHYRDPAHRLGMLAGGQQFRAARVILDIGMHLELEIPAGAGFHEGERWTPELGFEFLRAHRPGSDAEAAFEIDRYLGRPAQAIAYKLGEKIWLEAREAARRRDGAAFDLKGFHRRALDLGPMGLDALRAELARACPGGVRAGRGSLSEREPVRGVQRGVVGPRRVRAGGGVDAGVGDGAAAGPCGGAGMS</sequence>
<dbReference type="PANTHER" id="PTHR33361">
    <property type="entry name" value="GLR0591 PROTEIN"/>
    <property type="match status" value="1"/>
</dbReference>
<dbReference type="PANTHER" id="PTHR33361:SF2">
    <property type="entry name" value="DUF885 DOMAIN-CONTAINING PROTEIN"/>
    <property type="match status" value="1"/>
</dbReference>
<dbReference type="EMBL" id="RBWU01000004">
    <property type="protein sequence ID" value="RKS73479.1"/>
    <property type="molecule type" value="Genomic_DNA"/>
</dbReference>
<gene>
    <name evidence="1" type="ORF">BZB76_4171</name>
</gene>
<name>A0A495QLP8_9ACTN</name>
<protein>
    <submittedName>
        <fullName evidence="1">Uncharacterized protein (DUF885 family)</fullName>
    </submittedName>
</protein>
<reference evidence="1 2" key="1">
    <citation type="submission" date="2018-10" db="EMBL/GenBank/DDBJ databases">
        <title>Genomic Encyclopedia of Archaeal and Bacterial Type Strains, Phase II (KMG-II): from individual species to whole genera.</title>
        <authorList>
            <person name="Goeker M."/>
        </authorList>
    </citation>
    <scope>NUCLEOTIDE SEQUENCE [LARGE SCALE GENOMIC DNA]</scope>
    <source>
        <strain evidence="1 2">DSM 43383</strain>
    </source>
</reference>
<dbReference type="Proteomes" id="UP000274601">
    <property type="component" value="Unassembled WGS sequence"/>
</dbReference>
<dbReference type="RefSeq" id="WP_121435968.1">
    <property type="nucleotide sequence ID" value="NZ_RBWU01000004.1"/>
</dbReference>
<evidence type="ECO:0000313" key="1">
    <source>
        <dbReference type="EMBL" id="RKS73479.1"/>
    </source>
</evidence>
<organism evidence="1 2">
    <name type="scientific">Actinomadura pelletieri DSM 43383</name>
    <dbReference type="NCBI Taxonomy" id="1120940"/>
    <lineage>
        <taxon>Bacteria</taxon>
        <taxon>Bacillati</taxon>
        <taxon>Actinomycetota</taxon>
        <taxon>Actinomycetes</taxon>
        <taxon>Streptosporangiales</taxon>
        <taxon>Thermomonosporaceae</taxon>
        <taxon>Actinomadura</taxon>
    </lineage>
</organism>
<dbReference type="Pfam" id="PF05960">
    <property type="entry name" value="DUF885"/>
    <property type="match status" value="1"/>
</dbReference>
<comment type="caution">
    <text evidence="1">The sequence shown here is derived from an EMBL/GenBank/DDBJ whole genome shotgun (WGS) entry which is preliminary data.</text>
</comment>
<accession>A0A495QLP8</accession>
<keyword evidence="2" id="KW-1185">Reference proteome</keyword>